<feature type="compositionally biased region" description="Basic residues" evidence="2">
    <location>
        <begin position="1"/>
        <end position="16"/>
    </location>
</feature>
<dbReference type="AlphaFoldDB" id="A0A9Q1HD53"/>
<keyword evidence="5" id="KW-1185">Reference proteome</keyword>
<evidence type="ECO:0000256" key="1">
    <source>
        <dbReference type="ARBA" id="ARBA00022837"/>
    </source>
</evidence>
<dbReference type="PROSITE" id="PS50222">
    <property type="entry name" value="EF_HAND_2"/>
    <property type="match status" value="1"/>
</dbReference>
<dbReference type="SMART" id="SM00054">
    <property type="entry name" value="EFh"/>
    <property type="match status" value="2"/>
</dbReference>
<dbReference type="InterPro" id="IPR002048">
    <property type="entry name" value="EF_hand_dom"/>
</dbReference>
<dbReference type="Proteomes" id="UP001152320">
    <property type="component" value="Chromosome 5"/>
</dbReference>
<accession>A0A9Q1HD53</accession>
<dbReference type="OrthoDB" id="418595at2759"/>
<dbReference type="SUPFAM" id="SSF47473">
    <property type="entry name" value="EF-hand"/>
    <property type="match status" value="1"/>
</dbReference>
<reference evidence="4" key="1">
    <citation type="submission" date="2021-10" db="EMBL/GenBank/DDBJ databases">
        <title>Tropical sea cucumber genome reveals ecological adaptation and Cuvierian tubules defense mechanism.</title>
        <authorList>
            <person name="Chen T."/>
        </authorList>
    </citation>
    <scope>NUCLEOTIDE SEQUENCE</scope>
    <source>
        <strain evidence="4">Nanhai2018</strain>
        <tissue evidence="4">Muscle</tissue>
    </source>
</reference>
<dbReference type="InterPro" id="IPR018247">
    <property type="entry name" value="EF_Hand_1_Ca_BS"/>
</dbReference>
<dbReference type="Pfam" id="PF00036">
    <property type="entry name" value="EF-hand_1"/>
    <property type="match status" value="1"/>
</dbReference>
<dbReference type="Gene3D" id="1.10.238.10">
    <property type="entry name" value="EF-hand"/>
    <property type="match status" value="1"/>
</dbReference>
<sequence length="273" mass="31622">MPPKKKKGKKKSKKPKISKEEKARLKLEKSCEDLTSQLDLYQSFLDRMNRWLSQNGLKAEELFRKFDTNQDGMLTYDEFKAGMLDLDAPCNSIELHVLACQLDKDNNGRIDYLEFSKGLSFPDRSEQTSSTLHDGPVLSITKEEIQACPCCQLGLWKPYIDPQPRYVQVLFRMVTFDNLRSYPGHFSKVVHSHIFVYGLISLIKDETDAATTKLKLYLNKTREASDLLMPDKTLEEYGFKGNTRDNPQDVLLYYDFVTEVDDCPLMNCDYYFT</sequence>
<gene>
    <name evidence="4" type="ORF">HOLleu_12696</name>
</gene>
<name>A0A9Q1HD53_HOLLE</name>
<dbReference type="CDD" id="cd00051">
    <property type="entry name" value="EFh"/>
    <property type="match status" value="1"/>
</dbReference>
<evidence type="ECO:0000313" key="4">
    <source>
        <dbReference type="EMBL" id="KAJ8041789.1"/>
    </source>
</evidence>
<organism evidence="4 5">
    <name type="scientific">Holothuria leucospilota</name>
    <name type="common">Black long sea cucumber</name>
    <name type="synonym">Mertensiothuria leucospilota</name>
    <dbReference type="NCBI Taxonomy" id="206669"/>
    <lineage>
        <taxon>Eukaryota</taxon>
        <taxon>Metazoa</taxon>
        <taxon>Echinodermata</taxon>
        <taxon>Eleutherozoa</taxon>
        <taxon>Echinozoa</taxon>
        <taxon>Holothuroidea</taxon>
        <taxon>Aspidochirotacea</taxon>
        <taxon>Aspidochirotida</taxon>
        <taxon>Holothuriidae</taxon>
        <taxon>Holothuria</taxon>
    </lineage>
</organism>
<keyword evidence="1" id="KW-0106">Calcium</keyword>
<protein>
    <submittedName>
        <fullName evidence="4">Dystonin</fullName>
    </submittedName>
</protein>
<evidence type="ECO:0000259" key="3">
    <source>
        <dbReference type="PROSITE" id="PS50222"/>
    </source>
</evidence>
<dbReference type="GO" id="GO:0005509">
    <property type="term" value="F:calcium ion binding"/>
    <property type="evidence" value="ECO:0007669"/>
    <property type="project" value="InterPro"/>
</dbReference>
<evidence type="ECO:0000256" key="2">
    <source>
        <dbReference type="SAM" id="MobiDB-lite"/>
    </source>
</evidence>
<dbReference type="PROSITE" id="PS00018">
    <property type="entry name" value="EF_HAND_1"/>
    <property type="match status" value="2"/>
</dbReference>
<dbReference type="InterPro" id="IPR011992">
    <property type="entry name" value="EF-hand-dom_pair"/>
</dbReference>
<proteinExistence type="predicted"/>
<evidence type="ECO:0000313" key="5">
    <source>
        <dbReference type="Proteomes" id="UP001152320"/>
    </source>
</evidence>
<feature type="domain" description="EF-hand" evidence="3">
    <location>
        <begin position="54"/>
        <end position="89"/>
    </location>
</feature>
<dbReference type="EMBL" id="JAIZAY010000005">
    <property type="protein sequence ID" value="KAJ8041789.1"/>
    <property type="molecule type" value="Genomic_DNA"/>
</dbReference>
<comment type="caution">
    <text evidence="4">The sequence shown here is derived from an EMBL/GenBank/DDBJ whole genome shotgun (WGS) entry which is preliminary data.</text>
</comment>
<feature type="region of interest" description="Disordered" evidence="2">
    <location>
        <begin position="1"/>
        <end position="23"/>
    </location>
</feature>
<dbReference type="Pfam" id="PF13202">
    <property type="entry name" value="EF-hand_5"/>
    <property type="match status" value="1"/>
</dbReference>